<keyword evidence="2" id="KW-1185">Reference proteome</keyword>
<evidence type="ECO:0000313" key="2">
    <source>
        <dbReference type="Proteomes" id="UP000217944"/>
    </source>
</evidence>
<comment type="caution">
    <text evidence="1">The sequence shown here is derived from an EMBL/GenBank/DDBJ whole genome shotgun (WGS) entry which is preliminary data.</text>
</comment>
<name>A0A292YBR2_9BACT</name>
<dbReference type="OrthoDB" id="9919302at2"/>
<sequence>MKKLILIFPLFLFSYYYPFDYQFKFIHACEQSSSLPDKYNYCKCVFEKIKARYPYNFFIWHQKDKDVLNFIAKVSKECLNKKEVSY</sequence>
<dbReference type="AlphaFoldDB" id="A0A292YBR2"/>
<dbReference type="RefSeq" id="WP_096258357.1">
    <property type="nucleotide sequence ID" value="NZ_BDME01000001.1"/>
</dbReference>
<protein>
    <submittedName>
        <fullName evidence="1">Uncharacterized protein</fullName>
    </submittedName>
</protein>
<dbReference type="Proteomes" id="UP000217944">
    <property type="component" value="Unassembled WGS sequence"/>
</dbReference>
<evidence type="ECO:0000313" key="1">
    <source>
        <dbReference type="EMBL" id="GAX87208.1"/>
    </source>
</evidence>
<dbReference type="EMBL" id="BDME01000001">
    <property type="protein sequence ID" value="GAX87208.1"/>
    <property type="molecule type" value="Genomic_DNA"/>
</dbReference>
<proteinExistence type="predicted"/>
<reference evidence="1 2" key="1">
    <citation type="journal article" date="2017" name="Syst. Appl. Microbiol.">
        <title>Lebetimonas natsushimae sp. nov., a novel strictly anaerobic, moderately thermophilic chemoautotroph isolated from a deep-sea hydrothermal vent polychaete nest in the Mid-Okinawa Trough.</title>
        <authorList>
            <person name="Nagata R."/>
            <person name="Takaki Y."/>
            <person name="Tame A."/>
            <person name="Nunoura T."/>
            <person name="Muto H."/>
            <person name="Mino S."/>
            <person name="Sawayama S."/>
            <person name="Takai K."/>
            <person name="Nakagawa S."/>
        </authorList>
    </citation>
    <scope>NUCLEOTIDE SEQUENCE [LARGE SCALE GENOMIC DNA]</scope>
    <source>
        <strain evidence="1 2">HS1857</strain>
    </source>
</reference>
<organism evidence="1 2">
    <name type="scientific">Lebetimonas natsushimae</name>
    <dbReference type="NCBI Taxonomy" id="1936991"/>
    <lineage>
        <taxon>Bacteria</taxon>
        <taxon>Pseudomonadati</taxon>
        <taxon>Campylobacterota</taxon>
        <taxon>Epsilonproteobacteria</taxon>
        <taxon>Nautiliales</taxon>
        <taxon>Nautiliaceae</taxon>
        <taxon>Lebetimonas</taxon>
    </lineage>
</organism>
<accession>A0A292YBR2</accession>
<gene>
    <name evidence="1" type="ORF">LNAT_P0503</name>
</gene>